<protein>
    <submittedName>
        <fullName evidence="2">Uncharacterized protein</fullName>
    </submittedName>
</protein>
<accession>A0AAP2Z192</accession>
<evidence type="ECO:0000313" key="2">
    <source>
        <dbReference type="EMBL" id="MCU4742600.1"/>
    </source>
</evidence>
<evidence type="ECO:0000313" key="3">
    <source>
        <dbReference type="EMBL" id="MCU4975909.1"/>
    </source>
</evidence>
<feature type="region of interest" description="Disordered" evidence="1">
    <location>
        <begin position="17"/>
        <end position="85"/>
    </location>
</feature>
<dbReference type="RefSeq" id="WP_338004424.1">
    <property type="nucleotide sequence ID" value="NZ_JAOPKA010000009.1"/>
</dbReference>
<evidence type="ECO:0000313" key="4">
    <source>
        <dbReference type="Proteomes" id="UP001320972"/>
    </source>
</evidence>
<feature type="region of interest" description="Disordered" evidence="1">
    <location>
        <begin position="100"/>
        <end position="132"/>
    </location>
</feature>
<keyword evidence="4" id="KW-1185">Reference proteome</keyword>
<gene>
    <name evidence="3" type="ORF">OB955_24840</name>
    <name evidence="2" type="ORF">OB960_14470</name>
</gene>
<sequence>MDTLVVQIEEFTEHVTGLEERITDLEDDVGDDSASNGPDQKGGGYTNMPTEQEDPSQESTTADGLPGSGQMDNIPPVEDLTDPDDEALLALGTWLQEEGPHLVWDQDDAVPAQGQPLLSQPSGRRTPEFLMP</sequence>
<dbReference type="EMBL" id="JAOPKB010000028">
    <property type="protein sequence ID" value="MCU4975909.1"/>
    <property type="molecule type" value="Genomic_DNA"/>
</dbReference>
<dbReference type="EMBL" id="JAOPKA010000009">
    <property type="protein sequence ID" value="MCU4742600.1"/>
    <property type="molecule type" value="Genomic_DNA"/>
</dbReference>
<name>A0AAP2Z192_9EURY</name>
<organism evidence="2 5">
    <name type="scientific">Natronoglomus mannanivorans</name>
    <dbReference type="NCBI Taxonomy" id="2979990"/>
    <lineage>
        <taxon>Archaea</taxon>
        <taxon>Methanobacteriati</taxon>
        <taxon>Methanobacteriota</taxon>
        <taxon>Stenosarchaea group</taxon>
        <taxon>Halobacteria</taxon>
        <taxon>Halobacteriales</taxon>
        <taxon>Natrialbaceae</taxon>
        <taxon>Natronoglomus</taxon>
    </lineage>
</organism>
<reference evidence="2 4" key="1">
    <citation type="submission" date="2022-09" db="EMBL/GenBank/DDBJ databases">
        <title>Enrichment on poylsaccharides allowed isolation of novel metabolic and taxonomic groups of Haloarchaea.</title>
        <authorList>
            <person name="Sorokin D.Y."/>
            <person name="Elcheninov A.G."/>
            <person name="Khizhniak T.V."/>
            <person name="Kolganova T.V."/>
            <person name="Kublanov I.V."/>
        </authorList>
    </citation>
    <scope>NUCLEOTIDE SEQUENCE</scope>
    <source>
        <strain evidence="3 4">AArc-m2/3/4</strain>
        <strain evidence="2">AArc-xg1-1</strain>
    </source>
</reference>
<evidence type="ECO:0000256" key="1">
    <source>
        <dbReference type="SAM" id="MobiDB-lite"/>
    </source>
</evidence>
<evidence type="ECO:0000313" key="5">
    <source>
        <dbReference type="Proteomes" id="UP001321018"/>
    </source>
</evidence>
<comment type="caution">
    <text evidence="2">The sequence shown here is derived from an EMBL/GenBank/DDBJ whole genome shotgun (WGS) entry which is preliminary data.</text>
</comment>
<dbReference type="Proteomes" id="UP001321018">
    <property type="component" value="Unassembled WGS sequence"/>
</dbReference>
<proteinExistence type="predicted"/>
<dbReference type="AlphaFoldDB" id="A0AAP2Z192"/>
<dbReference type="Proteomes" id="UP001320972">
    <property type="component" value="Unassembled WGS sequence"/>
</dbReference>